<keyword evidence="2" id="KW-1133">Transmembrane helix</keyword>
<dbReference type="AlphaFoldDB" id="A0A834LDF1"/>
<proteinExistence type="predicted"/>
<keyword evidence="2" id="KW-0812">Transmembrane</keyword>
<dbReference type="OrthoDB" id="10542343at2759"/>
<evidence type="ECO:0000313" key="3">
    <source>
        <dbReference type="EMBL" id="KAF7131715.1"/>
    </source>
</evidence>
<feature type="transmembrane region" description="Helical" evidence="2">
    <location>
        <begin position="78"/>
        <end position="99"/>
    </location>
</feature>
<comment type="caution">
    <text evidence="3">The sequence shown here is derived from an EMBL/GenBank/DDBJ whole genome shotgun (WGS) entry which is preliminary data.</text>
</comment>
<evidence type="ECO:0000256" key="2">
    <source>
        <dbReference type="SAM" id="Phobius"/>
    </source>
</evidence>
<reference evidence="3" key="1">
    <citation type="submission" date="2019-11" db="EMBL/GenBank/DDBJ databases">
        <authorList>
            <person name="Liu Y."/>
            <person name="Hou J."/>
            <person name="Li T.-Q."/>
            <person name="Guan C.-H."/>
            <person name="Wu X."/>
            <person name="Wu H.-Z."/>
            <person name="Ling F."/>
            <person name="Zhang R."/>
            <person name="Shi X.-G."/>
            <person name="Ren J.-P."/>
            <person name="Chen E.-F."/>
            <person name="Sun J.-M."/>
        </authorList>
    </citation>
    <scope>NUCLEOTIDE SEQUENCE</scope>
    <source>
        <strain evidence="3">Adult_tree_wgs_1</strain>
        <tissue evidence="3">Leaves</tissue>
    </source>
</reference>
<evidence type="ECO:0000256" key="1">
    <source>
        <dbReference type="SAM" id="MobiDB-lite"/>
    </source>
</evidence>
<feature type="region of interest" description="Disordered" evidence="1">
    <location>
        <begin position="1"/>
        <end position="64"/>
    </location>
</feature>
<dbReference type="EMBL" id="WJXA01000009">
    <property type="protein sequence ID" value="KAF7131715.1"/>
    <property type="molecule type" value="Genomic_DNA"/>
</dbReference>
<keyword evidence="4" id="KW-1185">Reference proteome</keyword>
<dbReference type="Proteomes" id="UP000626092">
    <property type="component" value="Unassembled WGS sequence"/>
</dbReference>
<gene>
    <name evidence="3" type="ORF">RHSIM_Rhsim09G0125300</name>
</gene>
<protein>
    <submittedName>
        <fullName evidence="3">Uncharacterized protein</fullName>
    </submittedName>
</protein>
<keyword evidence="2" id="KW-0472">Membrane</keyword>
<sequence>MTTDDNCHTQPNPPPTSTTANDSDEEDAFRTADHHHRRAPTSFEPHSLVSISNADEGPDRRRRSHTATKDIMKLTHGVICAIFILVAAFWLLVTLRYYFGTHIFPDVLLNDIAGLDGNSLLLSLKLSVNVLLTTSRAIIAVCGNETLYHNSTSNGATFCAITVRDTIEELPKEMERLAKER</sequence>
<organism evidence="3 4">
    <name type="scientific">Rhododendron simsii</name>
    <name type="common">Sims's rhododendron</name>
    <dbReference type="NCBI Taxonomy" id="118357"/>
    <lineage>
        <taxon>Eukaryota</taxon>
        <taxon>Viridiplantae</taxon>
        <taxon>Streptophyta</taxon>
        <taxon>Embryophyta</taxon>
        <taxon>Tracheophyta</taxon>
        <taxon>Spermatophyta</taxon>
        <taxon>Magnoliopsida</taxon>
        <taxon>eudicotyledons</taxon>
        <taxon>Gunneridae</taxon>
        <taxon>Pentapetalae</taxon>
        <taxon>asterids</taxon>
        <taxon>Ericales</taxon>
        <taxon>Ericaceae</taxon>
        <taxon>Ericoideae</taxon>
        <taxon>Rhodoreae</taxon>
        <taxon>Rhododendron</taxon>
    </lineage>
</organism>
<feature type="compositionally biased region" description="Polar residues" evidence="1">
    <location>
        <begin position="1"/>
        <end position="10"/>
    </location>
</feature>
<name>A0A834LDF1_RHOSS</name>
<evidence type="ECO:0000313" key="4">
    <source>
        <dbReference type="Proteomes" id="UP000626092"/>
    </source>
</evidence>
<accession>A0A834LDF1</accession>